<reference evidence="1" key="1">
    <citation type="journal article" date="2018" name="Data Brief">
        <title>Genome sequence data from 17 accessions of Ensete ventricosum, a staple food crop for millions in Ethiopia.</title>
        <authorList>
            <person name="Yemataw Z."/>
            <person name="Muzemil S."/>
            <person name="Ambachew D."/>
            <person name="Tripathi L."/>
            <person name="Tesfaye K."/>
            <person name="Chala A."/>
            <person name="Farbos A."/>
            <person name="O'Neill P."/>
            <person name="Moore K."/>
            <person name="Grant M."/>
            <person name="Studholme D.J."/>
        </authorList>
    </citation>
    <scope>NUCLEOTIDE SEQUENCE [LARGE SCALE GENOMIC DNA]</scope>
    <source>
        <tissue evidence="1">Leaf</tissue>
    </source>
</reference>
<protein>
    <submittedName>
        <fullName evidence="1">Uncharacterized protein</fullName>
    </submittedName>
</protein>
<name>A0A445MM60_ENSVE</name>
<dbReference type="Proteomes" id="UP000290560">
    <property type="component" value="Unassembled WGS sequence"/>
</dbReference>
<evidence type="ECO:0000313" key="1">
    <source>
        <dbReference type="EMBL" id="RZR75326.1"/>
    </source>
</evidence>
<organism evidence="1">
    <name type="scientific">Ensete ventricosum</name>
    <name type="common">Abyssinian banana</name>
    <name type="synonym">Musa ensete</name>
    <dbReference type="NCBI Taxonomy" id="4639"/>
    <lineage>
        <taxon>Eukaryota</taxon>
        <taxon>Viridiplantae</taxon>
        <taxon>Streptophyta</taxon>
        <taxon>Embryophyta</taxon>
        <taxon>Tracheophyta</taxon>
        <taxon>Spermatophyta</taxon>
        <taxon>Magnoliopsida</taxon>
        <taxon>Liliopsida</taxon>
        <taxon>Zingiberales</taxon>
        <taxon>Musaceae</taxon>
        <taxon>Ensete</taxon>
    </lineage>
</organism>
<gene>
    <name evidence="1" type="ORF">BHM03_00054788</name>
</gene>
<accession>A0A445MM60</accession>
<sequence>MIELGTRFECIRSSPRVSGAYQDGTREFTERRYRLAGRLLTVIEKLTGSWEGFGLHPKKIGSGCRWVSEKRTRGVDLGRLTDFVEGIKKIARNTLGYHRRKTVRLAIGNAKVIRLRDGGCTVAAQVFKRLTTAKPPQGSPSAGARRTAGKRGLYRFRVTFDGCTIGAGG</sequence>
<dbReference type="EMBL" id="KV876701">
    <property type="protein sequence ID" value="RZR75326.1"/>
    <property type="molecule type" value="Genomic_DNA"/>
</dbReference>
<proteinExistence type="predicted"/>
<dbReference type="AlphaFoldDB" id="A0A445MM60"/>